<gene>
    <name evidence="1" type="ORF">WOLCODRAFT_159826</name>
</gene>
<dbReference type="Proteomes" id="UP000218811">
    <property type="component" value="Unassembled WGS sequence"/>
</dbReference>
<keyword evidence="2" id="KW-1185">Reference proteome</keyword>
<organism evidence="1 2">
    <name type="scientific">Wolfiporia cocos (strain MD-104)</name>
    <name type="common">Brown rot fungus</name>
    <dbReference type="NCBI Taxonomy" id="742152"/>
    <lineage>
        <taxon>Eukaryota</taxon>
        <taxon>Fungi</taxon>
        <taxon>Dikarya</taxon>
        <taxon>Basidiomycota</taxon>
        <taxon>Agaricomycotina</taxon>
        <taxon>Agaricomycetes</taxon>
        <taxon>Polyporales</taxon>
        <taxon>Phaeolaceae</taxon>
        <taxon>Wolfiporia</taxon>
    </lineage>
</organism>
<accession>A0A2H3IZW2</accession>
<evidence type="ECO:0000313" key="2">
    <source>
        <dbReference type="Proteomes" id="UP000218811"/>
    </source>
</evidence>
<reference evidence="1 2" key="1">
    <citation type="journal article" date="2012" name="Science">
        <title>The Paleozoic origin of enzymatic lignin decomposition reconstructed from 31 fungal genomes.</title>
        <authorList>
            <person name="Floudas D."/>
            <person name="Binder M."/>
            <person name="Riley R."/>
            <person name="Barry K."/>
            <person name="Blanchette R.A."/>
            <person name="Henrissat B."/>
            <person name="Martinez A.T."/>
            <person name="Otillar R."/>
            <person name="Spatafora J.W."/>
            <person name="Yadav J.S."/>
            <person name="Aerts A."/>
            <person name="Benoit I."/>
            <person name="Boyd A."/>
            <person name="Carlson A."/>
            <person name="Copeland A."/>
            <person name="Coutinho P.M."/>
            <person name="de Vries R.P."/>
            <person name="Ferreira P."/>
            <person name="Findley K."/>
            <person name="Foster B."/>
            <person name="Gaskell J."/>
            <person name="Glotzer D."/>
            <person name="Gorecki P."/>
            <person name="Heitman J."/>
            <person name="Hesse C."/>
            <person name="Hori C."/>
            <person name="Igarashi K."/>
            <person name="Jurgens J.A."/>
            <person name="Kallen N."/>
            <person name="Kersten P."/>
            <person name="Kohler A."/>
            <person name="Kuees U."/>
            <person name="Kumar T.K.A."/>
            <person name="Kuo A."/>
            <person name="LaButti K."/>
            <person name="Larrondo L.F."/>
            <person name="Lindquist E."/>
            <person name="Ling A."/>
            <person name="Lombard V."/>
            <person name="Lucas S."/>
            <person name="Lundell T."/>
            <person name="Martin R."/>
            <person name="McLaughlin D.J."/>
            <person name="Morgenstern I."/>
            <person name="Morin E."/>
            <person name="Murat C."/>
            <person name="Nagy L.G."/>
            <person name="Nolan M."/>
            <person name="Ohm R.A."/>
            <person name="Patyshakuliyeva A."/>
            <person name="Rokas A."/>
            <person name="Ruiz-Duenas F.J."/>
            <person name="Sabat G."/>
            <person name="Salamov A."/>
            <person name="Samejima M."/>
            <person name="Schmutz J."/>
            <person name="Slot J.C."/>
            <person name="St John F."/>
            <person name="Stenlid J."/>
            <person name="Sun H."/>
            <person name="Sun S."/>
            <person name="Syed K."/>
            <person name="Tsang A."/>
            <person name="Wiebenga A."/>
            <person name="Young D."/>
            <person name="Pisabarro A."/>
            <person name="Eastwood D.C."/>
            <person name="Martin F."/>
            <person name="Cullen D."/>
            <person name="Grigoriev I.V."/>
            <person name="Hibbett D.S."/>
        </authorList>
    </citation>
    <scope>NUCLEOTIDE SEQUENCE [LARGE SCALE GENOMIC DNA]</scope>
    <source>
        <strain evidence="1 2">MD-104</strain>
    </source>
</reference>
<dbReference type="AlphaFoldDB" id="A0A2H3IZW2"/>
<sequence>MGASQQSLPGHTASFSHPTSIYLQSTSAFSLCLHHARSPNALFHSAWGAAVAKCSDVSCTLKRMGTLSLSSQDTPDGVNTSLRYASEASAFVVARGERTTVRILRISPIGCQSDDLRADQGGLALRKNIKNACTYTGDSLRLNQFRSLTTNSSTGVSKLSVSEEGTTIDNDGNVVYPFSVETIPDSLAITGEIFWIFVSQRNEG</sequence>
<dbReference type="EMBL" id="KB467831">
    <property type="protein sequence ID" value="PCH33083.1"/>
    <property type="molecule type" value="Genomic_DNA"/>
</dbReference>
<name>A0A2H3IZW2_WOLCO</name>
<evidence type="ECO:0000313" key="1">
    <source>
        <dbReference type="EMBL" id="PCH33083.1"/>
    </source>
</evidence>
<protein>
    <submittedName>
        <fullName evidence="1">Uncharacterized protein</fullName>
    </submittedName>
</protein>
<proteinExistence type="predicted"/>